<dbReference type="GeneID" id="70234883"/>
<keyword evidence="3" id="KW-1185">Reference proteome</keyword>
<evidence type="ECO:0000313" key="3">
    <source>
        <dbReference type="Proteomes" id="UP000769157"/>
    </source>
</evidence>
<gene>
    <name evidence="2" type="ORF">OGAPHI_002916</name>
</gene>
<comment type="caution">
    <text evidence="2">The sequence shown here is derived from an EMBL/GenBank/DDBJ whole genome shotgun (WGS) entry which is preliminary data.</text>
</comment>
<feature type="region of interest" description="Disordered" evidence="1">
    <location>
        <begin position="112"/>
        <end position="249"/>
    </location>
</feature>
<dbReference type="Proteomes" id="UP000769157">
    <property type="component" value="Unassembled WGS sequence"/>
</dbReference>
<feature type="compositionally biased region" description="Low complexity" evidence="1">
    <location>
        <begin position="181"/>
        <end position="211"/>
    </location>
</feature>
<reference evidence="2" key="2">
    <citation type="submission" date="2021-01" db="EMBL/GenBank/DDBJ databases">
        <authorList>
            <person name="Schikora-Tamarit M.A."/>
        </authorList>
    </citation>
    <scope>NUCLEOTIDE SEQUENCE</scope>
    <source>
        <strain evidence="2">CBS6075</strain>
    </source>
</reference>
<dbReference type="AlphaFoldDB" id="A0A9P8P8K0"/>
<reference evidence="2" key="1">
    <citation type="journal article" date="2021" name="Open Biol.">
        <title>Shared evolutionary footprints suggest mitochondrial oxidative damage underlies multiple complex I losses in fungi.</title>
        <authorList>
            <person name="Schikora-Tamarit M.A."/>
            <person name="Marcet-Houben M."/>
            <person name="Nosek J."/>
            <person name="Gabaldon T."/>
        </authorList>
    </citation>
    <scope>NUCLEOTIDE SEQUENCE</scope>
    <source>
        <strain evidence="2">CBS6075</strain>
    </source>
</reference>
<evidence type="ECO:0000256" key="1">
    <source>
        <dbReference type="SAM" id="MobiDB-lite"/>
    </source>
</evidence>
<organism evidence="2 3">
    <name type="scientific">Ogataea philodendri</name>
    <dbReference type="NCBI Taxonomy" id="1378263"/>
    <lineage>
        <taxon>Eukaryota</taxon>
        <taxon>Fungi</taxon>
        <taxon>Dikarya</taxon>
        <taxon>Ascomycota</taxon>
        <taxon>Saccharomycotina</taxon>
        <taxon>Pichiomycetes</taxon>
        <taxon>Pichiales</taxon>
        <taxon>Pichiaceae</taxon>
        <taxon>Ogataea</taxon>
    </lineage>
</organism>
<feature type="compositionally biased region" description="Low complexity" evidence="1">
    <location>
        <begin position="153"/>
        <end position="164"/>
    </location>
</feature>
<dbReference type="RefSeq" id="XP_046062079.1">
    <property type="nucleotide sequence ID" value="XM_046203838.1"/>
</dbReference>
<evidence type="ECO:0000313" key="2">
    <source>
        <dbReference type="EMBL" id="KAH3667267.1"/>
    </source>
</evidence>
<sequence>MSADGFWSGSILAFLCSSVCLTLGAGSTALKLTALVWLVFPFSWLLSEFTSELTIDGTRFSLSDLLYTTYAAAIDVANIATVDTFSSRAGPFNASYSARIFADTCRALRRSSTKSGALDPPWPSPWPSPSSWSTGTAPCPGPPAWRSSCPETGSRPPRFGPSRPAQTPARSRSHPSPATRATPGAPSGPSGPSDQSAPNAPSAQSAPSHPSLAHHEHPPAPSHGQLPRQSPVSARPAACGRPETRPELL</sequence>
<protein>
    <submittedName>
        <fullName evidence="2">Uncharacterized protein</fullName>
    </submittedName>
</protein>
<accession>A0A9P8P8K0</accession>
<dbReference type="EMBL" id="JAEUBE010000183">
    <property type="protein sequence ID" value="KAH3667267.1"/>
    <property type="molecule type" value="Genomic_DNA"/>
</dbReference>
<proteinExistence type="predicted"/>
<name>A0A9P8P8K0_9ASCO</name>